<reference evidence="12" key="1">
    <citation type="submission" date="2020-12" db="EMBL/GenBank/DDBJ databases">
        <title>Methylobrevis albus sp. nov., isolated from fresh water lack sediment.</title>
        <authorList>
            <person name="Zou Q."/>
        </authorList>
    </citation>
    <scope>NUCLEOTIDE SEQUENCE</scope>
    <source>
        <strain evidence="12">L22</strain>
    </source>
</reference>
<evidence type="ECO:0000256" key="5">
    <source>
        <dbReference type="ARBA" id="ARBA00022519"/>
    </source>
</evidence>
<comment type="similarity">
    <text evidence="2">Belongs to the CorA metal ion transporter (MIT) (TC 1.A.35) family.</text>
</comment>
<proteinExistence type="inferred from homology"/>
<keyword evidence="7" id="KW-0862">Zinc</keyword>
<dbReference type="GO" id="GO:0000287">
    <property type="term" value="F:magnesium ion binding"/>
    <property type="evidence" value="ECO:0007669"/>
    <property type="project" value="TreeGrafter"/>
</dbReference>
<organism evidence="12 13">
    <name type="scientific">Methylobrevis albus</name>
    <dbReference type="NCBI Taxonomy" id="2793297"/>
    <lineage>
        <taxon>Bacteria</taxon>
        <taxon>Pseudomonadati</taxon>
        <taxon>Pseudomonadota</taxon>
        <taxon>Alphaproteobacteria</taxon>
        <taxon>Hyphomicrobiales</taxon>
        <taxon>Pleomorphomonadaceae</taxon>
        <taxon>Methylobrevis</taxon>
    </lineage>
</organism>
<evidence type="ECO:0000313" key="12">
    <source>
        <dbReference type="EMBL" id="MBH0236842.1"/>
    </source>
</evidence>
<dbReference type="Gene3D" id="3.30.460.20">
    <property type="entry name" value="CorA soluble domain-like"/>
    <property type="match status" value="1"/>
</dbReference>
<evidence type="ECO:0000256" key="10">
    <source>
        <dbReference type="ARBA" id="ARBA00023136"/>
    </source>
</evidence>
<dbReference type="PANTHER" id="PTHR46494">
    <property type="entry name" value="CORA FAMILY METAL ION TRANSPORTER (EUROFUNG)"/>
    <property type="match status" value="1"/>
</dbReference>
<dbReference type="EMBL" id="JADZLT010000040">
    <property type="protein sequence ID" value="MBH0236842.1"/>
    <property type="molecule type" value="Genomic_DNA"/>
</dbReference>
<evidence type="ECO:0000256" key="11">
    <source>
        <dbReference type="SAM" id="Phobius"/>
    </source>
</evidence>
<dbReference type="GO" id="GO:0050897">
    <property type="term" value="F:cobalt ion binding"/>
    <property type="evidence" value="ECO:0007669"/>
    <property type="project" value="TreeGrafter"/>
</dbReference>
<evidence type="ECO:0000256" key="1">
    <source>
        <dbReference type="ARBA" id="ARBA00004651"/>
    </source>
</evidence>
<feature type="transmembrane region" description="Helical" evidence="11">
    <location>
        <begin position="314"/>
        <end position="334"/>
    </location>
</feature>
<keyword evidence="9" id="KW-0406">Ion transport</keyword>
<evidence type="ECO:0000256" key="6">
    <source>
        <dbReference type="ARBA" id="ARBA00022692"/>
    </source>
</evidence>
<dbReference type="InterPro" id="IPR002523">
    <property type="entry name" value="MgTranspt_CorA/ZnTranspt_ZntB"/>
</dbReference>
<keyword evidence="8 11" id="KW-1133">Transmembrane helix</keyword>
<keyword evidence="5" id="KW-0997">Cell inner membrane</keyword>
<name>A0A931MXC1_9HYPH</name>
<dbReference type="RefSeq" id="WP_197309938.1">
    <property type="nucleotide sequence ID" value="NZ_JADZLT010000040.1"/>
</dbReference>
<dbReference type="GO" id="GO:0005886">
    <property type="term" value="C:plasma membrane"/>
    <property type="evidence" value="ECO:0007669"/>
    <property type="project" value="UniProtKB-SubCell"/>
</dbReference>
<dbReference type="Gene3D" id="1.20.58.340">
    <property type="entry name" value="Magnesium transport protein CorA, transmembrane region"/>
    <property type="match status" value="2"/>
</dbReference>
<evidence type="ECO:0000256" key="8">
    <source>
        <dbReference type="ARBA" id="ARBA00022989"/>
    </source>
</evidence>
<protein>
    <submittedName>
        <fullName evidence="12">Transporter</fullName>
    </submittedName>
</protein>
<dbReference type="PANTHER" id="PTHR46494:SF3">
    <property type="entry name" value="ZINC TRANSPORT PROTEIN ZNTB"/>
    <property type="match status" value="1"/>
</dbReference>
<keyword evidence="6 11" id="KW-0812">Transmembrane</keyword>
<feature type="transmembrane region" description="Helical" evidence="11">
    <location>
        <begin position="283"/>
        <end position="302"/>
    </location>
</feature>
<dbReference type="InterPro" id="IPR045863">
    <property type="entry name" value="CorA_TM1_TM2"/>
</dbReference>
<dbReference type="Proteomes" id="UP000631694">
    <property type="component" value="Unassembled WGS sequence"/>
</dbReference>
<comment type="caution">
    <text evidence="12">The sequence shown here is derived from an EMBL/GenBank/DDBJ whole genome shotgun (WGS) entry which is preliminary data.</text>
</comment>
<evidence type="ECO:0000256" key="3">
    <source>
        <dbReference type="ARBA" id="ARBA00022448"/>
    </source>
</evidence>
<evidence type="ECO:0000256" key="9">
    <source>
        <dbReference type="ARBA" id="ARBA00023065"/>
    </source>
</evidence>
<keyword evidence="13" id="KW-1185">Reference proteome</keyword>
<evidence type="ECO:0000313" key="13">
    <source>
        <dbReference type="Proteomes" id="UP000631694"/>
    </source>
</evidence>
<accession>A0A931MXC1</accession>
<gene>
    <name evidence="12" type="ORF">I5731_03315</name>
</gene>
<keyword evidence="10 11" id="KW-0472">Membrane</keyword>
<keyword evidence="3" id="KW-0813">Transport</keyword>
<dbReference type="AlphaFoldDB" id="A0A931MXC1"/>
<dbReference type="SUPFAM" id="SSF143865">
    <property type="entry name" value="CorA soluble domain-like"/>
    <property type="match status" value="1"/>
</dbReference>
<dbReference type="GO" id="GO:0015095">
    <property type="term" value="F:magnesium ion transmembrane transporter activity"/>
    <property type="evidence" value="ECO:0007669"/>
    <property type="project" value="TreeGrafter"/>
</dbReference>
<dbReference type="GO" id="GO:0015087">
    <property type="term" value="F:cobalt ion transmembrane transporter activity"/>
    <property type="evidence" value="ECO:0007669"/>
    <property type="project" value="TreeGrafter"/>
</dbReference>
<sequence length="338" mass="36068">MSSPPPVADAVASHFDPSGLAPGLIWAYRFRPGAAPVAVGAAALEAGGEGWTWIHLNLADQRCRALLAGLTSLPPAARSFLLLDEEAFGVEAEGGALHGVCADFCREFERGDTAEIGRLRFAFNEAVVVTGRRTPLVAVHDLGVAVEAGLRLEAPADVVTELIGRFTTTAGRLVRSMMADLDTIEDHVVSDEVSQERRNLVPVRRQAVGLHRQLAALTEMVREWEERAEVDGGTWALADVGRLGDRLAAIGGGVATVQERARLLQDEVAAKLAEETNRSLRTLSLMTGMMLPGSLVAGFFGMNVASLPLTDTPGGFWIAVAVAFAATWGFYMLLQKLS</sequence>
<evidence type="ECO:0000256" key="4">
    <source>
        <dbReference type="ARBA" id="ARBA00022475"/>
    </source>
</evidence>
<dbReference type="SUPFAM" id="SSF144083">
    <property type="entry name" value="Magnesium transport protein CorA, transmembrane region"/>
    <property type="match status" value="1"/>
</dbReference>
<evidence type="ECO:0000256" key="2">
    <source>
        <dbReference type="ARBA" id="ARBA00009765"/>
    </source>
</evidence>
<keyword evidence="4" id="KW-1003">Cell membrane</keyword>
<dbReference type="Pfam" id="PF01544">
    <property type="entry name" value="CorA"/>
    <property type="match status" value="1"/>
</dbReference>
<comment type="subcellular location">
    <subcellularLocation>
        <location evidence="1">Cell membrane</location>
        <topology evidence="1">Multi-pass membrane protein</topology>
    </subcellularLocation>
</comment>
<evidence type="ECO:0000256" key="7">
    <source>
        <dbReference type="ARBA" id="ARBA00022833"/>
    </source>
</evidence>
<dbReference type="InterPro" id="IPR045861">
    <property type="entry name" value="CorA_cytoplasmic_dom"/>
</dbReference>